<keyword evidence="8" id="KW-0464">Manganese</keyword>
<evidence type="ECO:0000256" key="8">
    <source>
        <dbReference type="HAMAP-Rule" id="MF_00181"/>
    </source>
</evidence>
<dbReference type="PANTHER" id="PTHR11963">
    <property type="entry name" value="LEUCINE AMINOPEPTIDASE-RELATED"/>
    <property type="match status" value="1"/>
</dbReference>
<dbReference type="PROSITE" id="PS00631">
    <property type="entry name" value="CYTOSOL_AP"/>
    <property type="match status" value="1"/>
</dbReference>
<feature type="binding site" evidence="8">
    <location>
        <position position="348"/>
    </location>
    <ligand>
        <name>Mn(2+)</name>
        <dbReference type="ChEBI" id="CHEBI:29035"/>
        <label>2</label>
    </ligand>
</feature>
<evidence type="ECO:0000256" key="2">
    <source>
        <dbReference type="ARBA" id="ARBA00000967"/>
    </source>
</evidence>
<feature type="binding site" evidence="8">
    <location>
        <position position="346"/>
    </location>
    <ligand>
        <name>Mn(2+)</name>
        <dbReference type="ChEBI" id="CHEBI:29035"/>
        <label>1</label>
    </ligand>
</feature>
<comment type="similarity">
    <text evidence="3 8">Belongs to the peptidase M17 family.</text>
</comment>
<keyword evidence="8" id="KW-0479">Metal-binding</keyword>
<comment type="cofactor">
    <cofactor evidence="8">
        <name>Mn(2+)</name>
        <dbReference type="ChEBI" id="CHEBI:29035"/>
    </cofactor>
    <text evidence="8">Binds 2 manganese ions per subunit.</text>
</comment>
<dbReference type="Pfam" id="PF00883">
    <property type="entry name" value="Peptidase_M17"/>
    <property type="match status" value="1"/>
</dbReference>
<proteinExistence type="inferred from homology"/>
<dbReference type="InterPro" id="IPR011356">
    <property type="entry name" value="Leucine_aapep/pepB"/>
</dbReference>
<dbReference type="RefSeq" id="WP_011719773.1">
    <property type="nucleotide sequence ID" value="NC_008578.1"/>
</dbReference>
<keyword evidence="5 8" id="KW-0645">Protease</keyword>
<dbReference type="STRING" id="351607.Acel_0937"/>
<dbReference type="Gene3D" id="3.40.220.10">
    <property type="entry name" value="Leucine Aminopeptidase, subunit E, domain 1"/>
    <property type="match status" value="1"/>
</dbReference>
<dbReference type="GO" id="GO:0006508">
    <property type="term" value="P:proteolysis"/>
    <property type="evidence" value="ECO:0007669"/>
    <property type="project" value="UniProtKB-KW"/>
</dbReference>
<sequence>MPRLRFFTAPPDQLRVDAVVVGAQRTSAGRLVVVGGPEPPHAAEIATALGRIGATGRLGECLRLPAPARYTAPLLVVVGLGDRTRQGVSVETLRQAAGAAVRDLPVRSVALALPDGDADHSASVAAIAEGALLGAYTFDRYRAQRRPSPEIILLPGGSSGSVRRAVARAELLASAVNRARDWVNTPPADLFPQRFAELVDAEAAELGLDVTVLDERALRQGGYGGLIGVGQGSIHPPRLVRLEYRHPRARRRIALAGKGITFDSGGLSLKPSALVPANASMPVMKSDMAGAAAVAAATLAVARLNVPAHVVAWLPLAENMPSGSAQRPSDVLRTYGGTTVEVLNTDAEGRLVLADALARASEEQPDVIVDIATLTGAQITALGTRVGAVMANDDPTRDALLAAAAAAGEALWPMPLPRELRKALESPVADIANMGEPLGGMLTAGVFLAEFVGRRNDGPIPWAHLDIAGPAFNTGEPFGYTPRGGTGFGVRTLVRFVERVVSAAEDGSARPAGHRRLGEPAARRPGASARSPARVRG</sequence>
<evidence type="ECO:0000256" key="4">
    <source>
        <dbReference type="ARBA" id="ARBA00022438"/>
    </source>
</evidence>
<feature type="active site" evidence="8">
    <location>
        <position position="270"/>
    </location>
</feature>
<feature type="region of interest" description="Disordered" evidence="9">
    <location>
        <begin position="504"/>
        <end position="537"/>
    </location>
</feature>
<keyword evidence="12" id="KW-1185">Reference proteome</keyword>
<gene>
    <name evidence="8" type="primary">pepA</name>
    <name evidence="11" type="ordered locus">Acel_0937</name>
</gene>
<feature type="binding site" evidence="8">
    <location>
        <position position="258"/>
    </location>
    <ligand>
        <name>Mn(2+)</name>
        <dbReference type="ChEBI" id="CHEBI:29035"/>
        <label>2</label>
    </ligand>
</feature>
<protein>
    <recommendedName>
        <fullName evidence="8">Probable cytosol aminopeptidase</fullName>
        <ecNumber evidence="8">3.4.11.1</ecNumber>
    </recommendedName>
    <alternativeName>
        <fullName evidence="8">Leucine aminopeptidase</fullName>
        <shortName evidence="8">LAP</shortName>
        <ecNumber evidence="8">3.4.11.10</ecNumber>
    </alternativeName>
    <alternativeName>
        <fullName evidence="8">Leucyl aminopeptidase</fullName>
    </alternativeName>
</protein>
<dbReference type="Proteomes" id="UP000008221">
    <property type="component" value="Chromosome"/>
</dbReference>
<dbReference type="EC" id="3.4.11.10" evidence="8"/>
<organism evidence="11 12">
    <name type="scientific">Acidothermus cellulolyticus (strain ATCC 43068 / DSM 8971 / 11B)</name>
    <dbReference type="NCBI Taxonomy" id="351607"/>
    <lineage>
        <taxon>Bacteria</taxon>
        <taxon>Bacillati</taxon>
        <taxon>Actinomycetota</taxon>
        <taxon>Actinomycetes</taxon>
        <taxon>Acidothermales</taxon>
        <taxon>Acidothermaceae</taxon>
        <taxon>Acidothermus</taxon>
    </lineage>
</organism>
<comment type="function">
    <text evidence="7 8">Presumably involved in the processing and regular turnover of intracellular proteins. Catalyzes the removal of unsubstituted N-terminal amino acids from various peptides.</text>
</comment>
<keyword evidence="6 8" id="KW-0378">Hydrolase</keyword>
<evidence type="ECO:0000256" key="7">
    <source>
        <dbReference type="ARBA" id="ARBA00049972"/>
    </source>
</evidence>
<dbReference type="EC" id="3.4.11.1" evidence="8"/>
<dbReference type="GO" id="GO:0005737">
    <property type="term" value="C:cytoplasm"/>
    <property type="evidence" value="ECO:0007669"/>
    <property type="project" value="UniProtKB-SubCell"/>
</dbReference>
<dbReference type="GO" id="GO:0030145">
    <property type="term" value="F:manganese ion binding"/>
    <property type="evidence" value="ECO:0007669"/>
    <property type="project" value="UniProtKB-UniRule"/>
</dbReference>
<feature type="compositionally biased region" description="Low complexity" evidence="9">
    <location>
        <begin position="523"/>
        <end position="537"/>
    </location>
</feature>
<dbReference type="eggNOG" id="COG0260">
    <property type="taxonomic scope" value="Bacteria"/>
</dbReference>
<dbReference type="SUPFAM" id="SSF53187">
    <property type="entry name" value="Zn-dependent exopeptidases"/>
    <property type="match status" value="1"/>
</dbReference>
<evidence type="ECO:0000259" key="10">
    <source>
        <dbReference type="PROSITE" id="PS00631"/>
    </source>
</evidence>
<dbReference type="InterPro" id="IPR000819">
    <property type="entry name" value="Peptidase_M17_C"/>
</dbReference>
<dbReference type="FunCoup" id="A0LTF0">
    <property type="interactions" value="277"/>
</dbReference>
<dbReference type="SUPFAM" id="SSF52949">
    <property type="entry name" value="Macro domain-like"/>
    <property type="match status" value="1"/>
</dbReference>
<dbReference type="CDD" id="cd00433">
    <property type="entry name" value="Peptidase_M17"/>
    <property type="match status" value="1"/>
</dbReference>
<dbReference type="HAMAP" id="MF_00181">
    <property type="entry name" value="Cytosol_peptidase_M17"/>
    <property type="match status" value="1"/>
</dbReference>
<dbReference type="HOGENOM" id="CLU_013734_2_0_11"/>
<dbReference type="InterPro" id="IPR043472">
    <property type="entry name" value="Macro_dom-like"/>
</dbReference>
<dbReference type="PANTHER" id="PTHR11963:SF23">
    <property type="entry name" value="CYTOSOL AMINOPEPTIDASE"/>
    <property type="match status" value="1"/>
</dbReference>
<feature type="binding site" evidence="8">
    <location>
        <position position="348"/>
    </location>
    <ligand>
        <name>Mn(2+)</name>
        <dbReference type="ChEBI" id="CHEBI:29035"/>
        <label>1</label>
    </ligand>
</feature>
<feature type="binding site" evidence="8">
    <location>
        <position position="287"/>
    </location>
    <ligand>
        <name>Mn(2+)</name>
        <dbReference type="ChEBI" id="CHEBI:29035"/>
        <label>2</label>
    </ligand>
</feature>
<comment type="catalytic activity">
    <reaction evidence="1 8">
        <text>Release of an N-terminal amino acid, Xaa-|-Yaa-, in which Xaa is preferably Leu, but may be other amino acids including Pro although not Arg or Lys, and Yaa may be Pro. Amino acid amides and methyl esters are also readily hydrolyzed, but rates on arylamides are exceedingly low.</text>
        <dbReference type="EC" id="3.4.11.1"/>
    </reaction>
</comment>
<evidence type="ECO:0000256" key="5">
    <source>
        <dbReference type="ARBA" id="ARBA00022670"/>
    </source>
</evidence>
<dbReference type="NCBIfam" id="NF002073">
    <property type="entry name" value="PRK00913.1-2"/>
    <property type="match status" value="1"/>
</dbReference>
<dbReference type="InterPro" id="IPR008283">
    <property type="entry name" value="Peptidase_M17_N"/>
</dbReference>
<comment type="subcellular location">
    <subcellularLocation>
        <location evidence="8">Cytoplasm</location>
    </subcellularLocation>
</comment>
<feature type="binding site" evidence="8">
    <location>
        <position position="263"/>
    </location>
    <ligand>
        <name>Mn(2+)</name>
        <dbReference type="ChEBI" id="CHEBI:29035"/>
        <label>1</label>
    </ligand>
</feature>
<evidence type="ECO:0000256" key="9">
    <source>
        <dbReference type="SAM" id="MobiDB-lite"/>
    </source>
</evidence>
<dbReference type="Pfam" id="PF02789">
    <property type="entry name" value="Peptidase_M17_N"/>
    <property type="match status" value="1"/>
</dbReference>
<dbReference type="OrthoDB" id="9809354at2"/>
<evidence type="ECO:0000256" key="6">
    <source>
        <dbReference type="ARBA" id="ARBA00022801"/>
    </source>
</evidence>
<accession>A0LTF0</accession>
<feature type="domain" description="Cytosol aminopeptidase" evidence="10">
    <location>
        <begin position="344"/>
        <end position="351"/>
    </location>
</feature>
<dbReference type="GO" id="GO:0070006">
    <property type="term" value="F:metalloaminopeptidase activity"/>
    <property type="evidence" value="ECO:0007669"/>
    <property type="project" value="InterPro"/>
</dbReference>
<dbReference type="AlphaFoldDB" id="A0LTF0"/>
<keyword evidence="4 8" id="KW-0031">Aminopeptidase</keyword>
<keyword evidence="8" id="KW-0963">Cytoplasm</keyword>
<feature type="active site" evidence="8">
    <location>
        <position position="350"/>
    </location>
</feature>
<evidence type="ECO:0000256" key="3">
    <source>
        <dbReference type="ARBA" id="ARBA00009528"/>
    </source>
</evidence>
<evidence type="ECO:0000313" key="11">
    <source>
        <dbReference type="EMBL" id="ABK52710.1"/>
    </source>
</evidence>
<dbReference type="InterPro" id="IPR023042">
    <property type="entry name" value="Peptidase_M17_leu_NH2_pept"/>
</dbReference>
<reference evidence="11 12" key="1">
    <citation type="journal article" date="2009" name="Genome Res.">
        <title>Complete genome of the cellulolytic thermophile Acidothermus cellulolyticus 11B provides insights into its ecophysiological and evolutionary adaptations.</title>
        <authorList>
            <person name="Barabote R.D."/>
            <person name="Xie G."/>
            <person name="Leu D.H."/>
            <person name="Normand P."/>
            <person name="Necsulea A."/>
            <person name="Daubin V."/>
            <person name="Medigue C."/>
            <person name="Adney W.S."/>
            <person name="Xu X.C."/>
            <person name="Lapidus A."/>
            <person name="Parales R.E."/>
            <person name="Detter C."/>
            <person name="Pujic P."/>
            <person name="Bruce D."/>
            <person name="Lavire C."/>
            <person name="Challacombe J.F."/>
            <person name="Brettin T.S."/>
            <person name="Berry A.M."/>
        </authorList>
    </citation>
    <scope>NUCLEOTIDE SEQUENCE [LARGE SCALE GENOMIC DNA]</scope>
    <source>
        <strain evidence="12">ATCC 43068 / DSM 8971 / 11B</strain>
    </source>
</reference>
<feature type="binding site" evidence="8">
    <location>
        <position position="263"/>
    </location>
    <ligand>
        <name>Mn(2+)</name>
        <dbReference type="ChEBI" id="CHEBI:29035"/>
        <label>2</label>
    </ligand>
</feature>
<dbReference type="Gene3D" id="3.40.630.10">
    <property type="entry name" value="Zn peptidases"/>
    <property type="match status" value="1"/>
</dbReference>
<dbReference type="InParanoid" id="A0LTF0"/>
<name>A0LTF0_ACIC1</name>
<dbReference type="PRINTS" id="PR00481">
    <property type="entry name" value="LAMNOPPTDASE"/>
</dbReference>
<comment type="catalytic activity">
    <reaction evidence="2 8">
        <text>Release of an N-terminal amino acid, preferentially leucine, but not glutamic or aspartic acids.</text>
        <dbReference type="EC" id="3.4.11.10"/>
    </reaction>
</comment>
<dbReference type="KEGG" id="ace:Acel_0937"/>
<evidence type="ECO:0000313" key="12">
    <source>
        <dbReference type="Proteomes" id="UP000008221"/>
    </source>
</evidence>
<dbReference type="EMBL" id="CP000481">
    <property type="protein sequence ID" value="ABK52710.1"/>
    <property type="molecule type" value="Genomic_DNA"/>
</dbReference>
<evidence type="ECO:0000256" key="1">
    <source>
        <dbReference type="ARBA" id="ARBA00000135"/>
    </source>
</evidence>